<gene>
    <name evidence="1" type="ORF">H3Z74_15905</name>
</gene>
<organism evidence="1 2">
    <name type="scientific">Sphingomonas alpina</name>
    <dbReference type="NCBI Taxonomy" id="653931"/>
    <lineage>
        <taxon>Bacteria</taxon>
        <taxon>Pseudomonadati</taxon>
        <taxon>Pseudomonadota</taxon>
        <taxon>Alphaproteobacteria</taxon>
        <taxon>Sphingomonadales</taxon>
        <taxon>Sphingomonadaceae</taxon>
        <taxon>Sphingomonas</taxon>
    </lineage>
</organism>
<dbReference type="RefSeq" id="WP_187760568.1">
    <property type="nucleotide sequence ID" value="NZ_CP061038.1"/>
</dbReference>
<protein>
    <recommendedName>
        <fullName evidence="3">STAS/SEC14 domain-containing protein</fullName>
    </recommendedName>
</protein>
<proteinExistence type="predicted"/>
<name>A0A7H0LEY6_9SPHN</name>
<dbReference type="Proteomes" id="UP000516148">
    <property type="component" value="Chromosome"/>
</dbReference>
<accession>A0A7H0LEY6</accession>
<dbReference type="KEGG" id="spap:H3Z74_15905"/>
<sequence length="132" mass="14812">MTTSYNFDYDARRRFLKLTLSGLWDRATLVAFQREAGALLGKVANAGHTDPSGRILIDVRGYAVQSQDIADEVSALIPTYGILADRIAVIWSQSALQKMQMRRLLTSDKLRFMMSEEEALAWLFEVPLAKAS</sequence>
<dbReference type="AlphaFoldDB" id="A0A7H0LEY6"/>
<evidence type="ECO:0008006" key="3">
    <source>
        <dbReference type="Google" id="ProtNLM"/>
    </source>
</evidence>
<evidence type="ECO:0000313" key="2">
    <source>
        <dbReference type="Proteomes" id="UP000516148"/>
    </source>
</evidence>
<dbReference type="EMBL" id="CP061038">
    <property type="protein sequence ID" value="QNQ08239.1"/>
    <property type="molecule type" value="Genomic_DNA"/>
</dbReference>
<evidence type="ECO:0000313" key="1">
    <source>
        <dbReference type="EMBL" id="QNQ08239.1"/>
    </source>
</evidence>
<reference evidence="1 2" key="1">
    <citation type="submission" date="2020-09" db="EMBL/GenBank/DDBJ databases">
        <title>Sphingomonas sp., a new species isolated from pork steak.</title>
        <authorList>
            <person name="Heidler von Heilborn D."/>
        </authorList>
    </citation>
    <scope>NUCLEOTIDE SEQUENCE [LARGE SCALE GENOMIC DNA]</scope>
    <source>
        <strain evidence="2">S8-3T</strain>
    </source>
</reference>
<keyword evidence="2" id="KW-1185">Reference proteome</keyword>